<dbReference type="GeneID" id="36403359"/>
<dbReference type="AlphaFoldDB" id="A0A0P1AC09"/>
<protein>
    <submittedName>
        <fullName evidence="1">Uncharacterized protein</fullName>
    </submittedName>
</protein>
<organism evidence="1 2">
    <name type="scientific">Plasmopara halstedii</name>
    <name type="common">Downy mildew of sunflower</name>
    <dbReference type="NCBI Taxonomy" id="4781"/>
    <lineage>
        <taxon>Eukaryota</taxon>
        <taxon>Sar</taxon>
        <taxon>Stramenopiles</taxon>
        <taxon>Oomycota</taxon>
        <taxon>Peronosporomycetes</taxon>
        <taxon>Peronosporales</taxon>
        <taxon>Peronosporaceae</taxon>
        <taxon>Plasmopara</taxon>
    </lineage>
</organism>
<evidence type="ECO:0000313" key="1">
    <source>
        <dbReference type="EMBL" id="CEG38217.1"/>
    </source>
</evidence>
<dbReference type="EMBL" id="CCYD01000321">
    <property type="protein sequence ID" value="CEG38217.1"/>
    <property type="molecule type" value="Genomic_DNA"/>
</dbReference>
<dbReference type="RefSeq" id="XP_024574586.1">
    <property type="nucleotide sequence ID" value="XM_024723629.1"/>
</dbReference>
<proteinExistence type="predicted"/>
<evidence type="ECO:0000313" key="2">
    <source>
        <dbReference type="Proteomes" id="UP000054928"/>
    </source>
</evidence>
<keyword evidence="2" id="KW-1185">Reference proteome</keyword>
<accession>A0A0P1AC09</accession>
<dbReference type="Proteomes" id="UP000054928">
    <property type="component" value="Unassembled WGS sequence"/>
</dbReference>
<reference evidence="2" key="1">
    <citation type="submission" date="2014-09" db="EMBL/GenBank/DDBJ databases">
        <authorList>
            <person name="Sharma Rahul"/>
            <person name="Thines Marco"/>
        </authorList>
    </citation>
    <scope>NUCLEOTIDE SEQUENCE [LARGE SCALE GENOMIC DNA]</scope>
</reference>
<sequence>MVLVACKEITCLKVSEPEAATDSLVSGNTINYRRASTNADRAIYLHRIKTTYDPVVDTTLTADEKVLPILFYPSREV</sequence>
<name>A0A0P1AC09_PLAHL</name>